<dbReference type="Proteomes" id="UP001172457">
    <property type="component" value="Chromosome 3"/>
</dbReference>
<name>A0AA38WNH8_9ASTR</name>
<dbReference type="EMBL" id="JARYMX010000003">
    <property type="protein sequence ID" value="KAJ9556189.1"/>
    <property type="molecule type" value="Genomic_DNA"/>
</dbReference>
<evidence type="ECO:0000313" key="2">
    <source>
        <dbReference type="Proteomes" id="UP001172457"/>
    </source>
</evidence>
<reference evidence="1" key="1">
    <citation type="submission" date="2023-03" db="EMBL/GenBank/DDBJ databases">
        <title>Chromosome-scale reference genome and RAD-based genetic map of yellow starthistle (Centaurea solstitialis) reveal putative structural variation and QTLs associated with invader traits.</title>
        <authorList>
            <person name="Reatini B."/>
            <person name="Cang F.A."/>
            <person name="Jiang Q."/>
            <person name="Mckibben M.T.W."/>
            <person name="Barker M.S."/>
            <person name="Rieseberg L.H."/>
            <person name="Dlugosch K.M."/>
        </authorList>
    </citation>
    <scope>NUCLEOTIDE SEQUENCE</scope>
    <source>
        <strain evidence="1">CAN-66</strain>
        <tissue evidence="1">Leaf</tissue>
    </source>
</reference>
<evidence type="ECO:0000313" key="1">
    <source>
        <dbReference type="EMBL" id="KAJ9556189.1"/>
    </source>
</evidence>
<dbReference type="AlphaFoldDB" id="A0AA38WNH8"/>
<accession>A0AA38WNH8</accession>
<organism evidence="1 2">
    <name type="scientific">Centaurea solstitialis</name>
    <name type="common">yellow star-thistle</name>
    <dbReference type="NCBI Taxonomy" id="347529"/>
    <lineage>
        <taxon>Eukaryota</taxon>
        <taxon>Viridiplantae</taxon>
        <taxon>Streptophyta</taxon>
        <taxon>Embryophyta</taxon>
        <taxon>Tracheophyta</taxon>
        <taxon>Spermatophyta</taxon>
        <taxon>Magnoliopsida</taxon>
        <taxon>eudicotyledons</taxon>
        <taxon>Gunneridae</taxon>
        <taxon>Pentapetalae</taxon>
        <taxon>asterids</taxon>
        <taxon>campanulids</taxon>
        <taxon>Asterales</taxon>
        <taxon>Asteraceae</taxon>
        <taxon>Carduoideae</taxon>
        <taxon>Cardueae</taxon>
        <taxon>Centaureinae</taxon>
        <taxon>Centaurea</taxon>
    </lineage>
</organism>
<protein>
    <submittedName>
        <fullName evidence="1">Uncharacterized protein</fullName>
    </submittedName>
</protein>
<proteinExistence type="predicted"/>
<comment type="caution">
    <text evidence="1">The sequence shown here is derived from an EMBL/GenBank/DDBJ whole genome shotgun (WGS) entry which is preliminary data.</text>
</comment>
<sequence>MSDFNAIHSQRREKGLLSTSRKLLTSTTLFQSQAFKIYSVLRFTRFFKDGKKSKLDRLFNSGPGPFNHCPILLKVDEVNFGPKPFRVFYSWLDNEDLQAVVSFSWTVNSFHDAADFGEIEKALLDWDLKAKHGTPSGADLLKREE</sequence>
<gene>
    <name evidence="1" type="ORF">OSB04_010803</name>
</gene>
<keyword evidence="2" id="KW-1185">Reference proteome</keyword>